<dbReference type="Pfam" id="PF11154">
    <property type="entry name" value="DUF2934"/>
    <property type="match status" value="1"/>
</dbReference>
<comment type="caution">
    <text evidence="2">The sequence shown here is derived from an EMBL/GenBank/DDBJ whole genome shotgun (WGS) entry which is preliminary data.</text>
</comment>
<sequence length="116" mass="12274">MADSHEWIRNRAYALWEEEGRPHGKDAEHWTRACEEFEAQASTTAKPAVTRAKKVGSPAQSAPTTEATPKSVKATSAKTKVPAAKAAAKTPAATEAKAIEPVAAPARKRSAKTPVA</sequence>
<reference evidence="2 3" key="1">
    <citation type="submission" date="2019-07" db="EMBL/GenBank/DDBJ databases">
        <title>Ln-dependent methylotrophs.</title>
        <authorList>
            <person name="Tani A."/>
        </authorList>
    </citation>
    <scope>NUCLEOTIDE SEQUENCE [LARGE SCALE GENOMIC DNA]</scope>
    <source>
        <strain evidence="2 3">SM12</strain>
    </source>
</reference>
<dbReference type="AlphaFoldDB" id="A0A549TA81"/>
<organism evidence="2 3">
    <name type="scientific">Rhizobium straminoryzae</name>
    <dbReference type="NCBI Taxonomy" id="1387186"/>
    <lineage>
        <taxon>Bacteria</taxon>
        <taxon>Pseudomonadati</taxon>
        <taxon>Pseudomonadota</taxon>
        <taxon>Alphaproteobacteria</taxon>
        <taxon>Hyphomicrobiales</taxon>
        <taxon>Rhizobiaceae</taxon>
        <taxon>Rhizobium/Agrobacterium group</taxon>
        <taxon>Rhizobium</taxon>
    </lineage>
</organism>
<accession>A0A549TA81</accession>
<protein>
    <submittedName>
        <fullName evidence="2">DUF2934 domain-containing protein</fullName>
    </submittedName>
</protein>
<gene>
    <name evidence="2" type="ORF">FNA46_11435</name>
</gene>
<dbReference type="Proteomes" id="UP000316801">
    <property type="component" value="Unassembled WGS sequence"/>
</dbReference>
<feature type="compositionally biased region" description="Polar residues" evidence="1">
    <location>
        <begin position="58"/>
        <end position="68"/>
    </location>
</feature>
<name>A0A549TA81_9HYPH</name>
<dbReference type="InterPro" id="IPR021327">
    <property type="entry name" value="DUF2934"/>
</dbReference>
<dbReference type="EMBL" id="VJMG01000028">
    <property type="protein sequence ID" value="TRL38773.1"/>
    <property type="molecule type" value="Genomic_DNA"/>
</dbReference>
<proteinExistence type="predicted"/>
<feature type="compositionally biased region" description="Low complexity" evidence="1">
    <location>
        <begin position="73"/>
        <end position="96"/>
    </location>
</feature>
<feature type="compositionally biased region" description="Basic residues" evidence="1">
    <location>
        <begin position="106"/>
        <end position="116"/>
    </location>
</feature>
<evidence type="ECO:0000313" key="2">
    <source>
        <dbReference type="EMBL" id="TRL38773.1"/>
    </source>
</evidence>
<feature type="region of interest" description="Disordered" evidence="1">
    <location>
        <begin position="38"/>
        <end position="116"/>
    </location>
</feature>
<evidence type="ECO:0000313" key="3">
    <source>
        <dbReference type="Proteomes" id="UP000316801"/>
    </source>
</evidence>
<keyword evidence="3" id="KW-1185">Reference proteome</keyword>
<dbReference type="RefSeq" id="WP_143125332.1">
    <property type="nucleotide sequence ID" value="NZ_VJMG01000028.1"/>
</dbReference>
<evidence type="ECO:0000256" key="1">
    <source>
        <dbReference type="SAM" id="MobiDB-lite"/>
    </source>
</evidence>